<dbReference type="InterPro" id="IPR029044">
    <property type="entry name" value="Nucleotide-diphossugar_trans"/>
</dbReference>
<dbReference type="CDD" id="cd04179">
    <property type="entry name" value="DPM_DPG-synthase_like"/>
    <property type="match status" value="1"/>
</dbReference>
<dbReference type="STRING" id="1288484.GCA_000348665_02796"/>
<dbReference type="AlphaFoldDB" id="A0A345IF18"/>
<keyword evidence="5" id="KW-0460">Magnesium</keyword>
<comment type="similarity">
    <text evidence="2">Belongs to the glycosyltransferase 2 family.</text>
</comment>
<keyword evidence="3" id="KW-0328">Glycosyltransferase</keyword>
<protein>
    <submittedName>
        <fullName evidence="7">Glycosyltransferase family 2 protein</fullName>
    </submittedName>
</protein>
<evidence type="ECO:0000259" key="6">
    <source>
        <dbReference type="Pfam" id="PF00535"/>
    </source>
</evidence>
<evidence type="ECO:0000313" key="8">
    <source>
        <dbReference type="Proteomes" id="UP000253744"/>
    </source>
</evidence>
<evidence type="ECO:0000256" key="1">
    <source>
        <dbReference type="ARBA" id="ARBA00001946"/>
    </source>
</evidence>
<dbReference type="Gene3D" id="3.90.550.10">
    <property type="entry name" value="Spore Coat Polysaccharide Biosynthesis Protein SpsA, Chain A"/>
    <property type="match status" value="1"/>
</dbReference>
<dbReference type="Proteomes" id="UP000253744">
    <property type="component" value="Chromosome"/>
</dbReference>
<dbReference type="RefSeq" id="WP_114671332.1">
    <property type="nucleotide sequence ID" value="NZ_CP031158.1"/>
</dbReference>
<accession>A0A345IF18</accession>
<dbReference type="SUPFAM" id="SSF53448">
    <property type="entry name" value="Nucleotide-diphospho-sugar transferases"/>
    <property type="match status" value="1"/>
</dbReference>
<organism evidence="7 8">
    <name type="scientific">Deinococcus wulumuqiensis</name>
    <dbReference type="NCBI Taxonomy" id="980427"/>
    <lineage>
        <taxon>Bacteria</taxon>
        <taxon>Thermotogati</taxon>
        <taxon>Deinococcota</taxon>
        <taxon>Deinococci</taxon>
        <taxon>Deinococcales</taxon>
        <taxon>Deinococcaceae</taxon>
        <taxon>Deinococcus</taxon>
    </lineage>
</organism>
<evidence type="ECO:0000313" key="7">
    <source>
        <dbReference type="EMBL" id="AXG98290.1"/>
    </source>
</evidence>
<name>A0A345IF18_9DEIO</name>
<dbReference type="Pfam" id="PF00535">
    <property type="entry name" value="Glycos_transf_2"/>
    <property type="match status" value="1"/>
</dbReference>
<sequence length="220" mass="23638">MSVGTSASPTPRVAVVIPAYNEQETVGNVVRAALILTPEVVVASDGSADATAQVARTAGAKVVELLENAGKGPALAAALQATDAEYVVMLDADLQGLTREHLDVLLRPVLDGSLDMTIGVFAGGSFASDFGNKMTPQLSGQRACRRDWLLGVPRLATERWPEPAITSHLKATDARWAYVELPQLAQVLKETKRGFWSGLGARSKMYGHLLTFWVRKRRGE</sequence>
<dbReference type="GO" id="GO:0016757">
    <property type="term" value="F:glycosyltransferase activity"/>
    <property type="evidence" value="ECO:0007669"/>
    <property type="project" value="UniProtKB-KW"/>
</dbReference>
<reference evidence="7 8" key="1">
    <citation type="submission" date="2018-07" db="EMBL/GenBank/DDBJ databases">
        <title>Complete Genome and Methylome Analysis of Deinococcus wulumuqiensis NEB 479.</title>
        <authorList>
            <person name="Fomenkov A."/>
            <person name="Luyten Y."/>
            <person name="Vincze T."/>
            <person name="Anton B.P."/>
            <person name="Clark T."/>
            <person name="Roberts R.J."/>
            <person name="Morgan R.D."/>
        </authorList>
    </citation>
    <scope>NUCLEOTIDE SEQUENCE [LARGE SCALE GENOMIC DNA]</scope>
    <source>
        <strain evidence="7 8">NEB 479</strain>
    </source>
</reference>
<evidence type="ECO:0000256" key="2">
    <source>
        <dbReference type="ARBA" id="ARBA00006739"/>
    </source>
</evidence>
<feature type="domain" description="Glycosyltransferase 2-like" evidence="6">
    <location>
        <begin position="15"/>
        <end position="134"/>
    </location>
</feature>
<keyword evidence="4 7" id="KW-0808">Transferase</keyword>
<dbReference type="InterPro" id="IPR001173">
    <property type="entry name" value="Glyco_trans_2-like"/>
</dbReference>
<proteinExistence type="inferred from homology"/>
<evidence type="ECO:0000256" key="3">
    <source>
        <dbReference type="ARBA" id="ARBA00022676"/>
    </source>
</evidence>
<dbReference type="KEGG" id="dwu:DVJ83_02955"/>
<comment type="cofactor">
    <cofactor evidence="1">
        <name>Mg(2+)</name>
        <dbReference type="ChEBI" id="CHEBI:18420"/>
    </cofactor>
</comment>
<gene>
    <name evidence="7" type="ORF">DVJ83_02955</name>
</gene>
<evidence type="ECO:0000256" key="4">
    <source>
        <dbReference type="ARBA" id="ARBA00022679"/>
    </source>
</evidence>
<dbReference type="EMBL" id="CP031158">
    <property type="protein sequence ID" value="AXG98290.1"/>
    <property type="molecule type" value="Genomic_DNA"/>
</dbReference>
<dbReference type="InterPro" id="IPR050256">
    <property type="entry name" value="Glycosyltransferase_2"/>
</dbReference>
<evidence type="ECO:0000256" key="5">
    <source>
        <dbReference type="ARBA" id="ARBA00022842"/>
    </source>
</evidence>
<dbReference type="PANTHER" id="PTHR48090:SF10">
    <property type="entry name" value="GLUCOSYL-3-PHOSPHOGLYCERATE SYNTHASE"/>
    <property type="match status" value="1"/>
</dbReference>
<dbReference type="PANTHER" id="PTHR48090">
    <property type="entry name" value="UNDECAPRENYL-PHOSPHATE 4-DEOXY-4-FORMAMIDO-L-ARABINOSE TRANSFERASE-RELATED"/>
    <property type="match status" value="1"/>
</dbReference>